<organism evidence="1 2">
    <name type="scientific">Actinomyces massiliensis F0489</name>
    <dbReference type="NCBI Taxonomy" id="1125718"/>
    <lineage>
        <taxon>Bacteria</taxon>
        <taxon>Bacillati</taxon>
        <taxon>Actinomycetota</taxon>
        <taxon>Actinomycetes</taxon>
        <taxon>Actinomycetales</taxon>
        <taxon>Actinomycetaceae</taxon>
        <taxon>Actinomyces</taxon>
    </lineage>
</organism>
<proteinExistence type="predicted"/>
<accession>J1HEQ8</accession>
<dbReference type="AlphaFoldDB" id="J1HEQ8"/>
<gene>
    <name evidence="1" type="ORF">HMPREF1318_0886</name>
</gene>
<evidence type="ECO:0000313" key="1">
    <source>
        <dbReference type="EMBL" id="EJF43928.1"/>
    </source>
</evidence>
<comment type="caution">
    <text evidence="1">The sequence shown here is derived from an EMBL/GenBank/DDBJ whole genome shotgun (WGS) entry which is preliminary data.</text>
</comment>
<reference evidence="1 2" key="1">
    <citation type="submission" date="2012-05" db="EMBL/GenBank/DDBJ databases">
        <authorList>
            <person name="Harkins D.M."/>
            <person name="Madupu R."/>
            <person name="Durkin A.S."/>
            <person name="Torralba M."/>
            <person name="Methe B."/>
            <person name="Sutton G.G."/>
            <person name="Nelson K.E."/>
        </authorList>
    </citation>
    <scope>NUCLEOTIDE SEQUENCE [LARGE SCALE GENOMIC DNA]</scope>
    <source>
        <strain evidence="1 2">F0489</strain>
    </source>
</reference>
<sequence length="43" mass="4476">MTSEWDPPPGSPLGLAIGDVCPRCADALATALAPQIRIKDAQE</sequence>
<dbReference type="EMBL" id="AKFT01000116">
    <property type="protein sequence ID" value="EJF43928.1"/>
    <property type="molecule type" value="Genomic_DNA"/>
</dbReference>
<protein>
    <submittedName>
        <fullName evidence="1">Uncharacterized protein</fullName>
    </submittedName>
</protein>
<name>J1HEQ8_9ACTO</name>
<dbReference type="Proteomes" id="UP000002941">
    <property type="component" value="Unassembled WGS sequence"/>
</dbReference>
<evidence type="ECO:0000313" key="2">
    <source>
        <dbReference type="Proteomes" id="UP000002941"/>
    </source>
</evidence>
<keyword evidence="2" id="KW-1185">Reference proteome</keyword>